<feature type="non-terminal residue" evidence="3">
    <location>
        <position position="1"/>
    </location>
</feature>
<dbReference type="Proteomes" id="UP000799441">
    <property type="component" value="Unassembled WGS sequence"/>
</dbReference>
<dbReference type="GO" id="GO:0005634">
    <property type="term" value="C:nucleus"/>
    <property type="evidence" value="ECO:0007669"/>
    <property type="project" value="InterPro"/>
</dbReference>
<evidence type="ECO:0000313" key="4">
    <source>
        <dbReference type="Proteomes" id="UP000799441"/>
    </source>
</evidence>
<feature type="compositionally biased region" description="Polar residues" evidence="2">
    <location>
        <begin position="395"/>
        <end position="407"/>
    </location>
</feature>
<dbReference type="AlphaFoldDB" id="A0A9P4Q3U6"/>
<dbReference type="GO" id="GO:0006355">
    <property type="term" value="P:regulation of DNA-templated transcription"/>
    <property type="evidence" value="ECO:0007669"/>
    <property type="project" value="InterPro"/>
</dbReference>
<feature type="compositionally biased region" description="Gly residues" evidence="2">
    <location>
        <begin position="926"/>
        <end position="935"/>
    </location>
</feature>
<evidence type="ECO:0000313" key="3">
    <source>
        <dbReference type="EMBL" id="KAF2720093.1"/>
    </source>
</evidence>
<feature type="compositionally biased region" description="Acidic residues" evidence="2">
    <location>
        <begin position="857"/>
        <end position="882"/>
    </location>
</feature>
<feature type="coiled-coil region" evidence="1">
    <location>
        <begin position="151"/>
        <end position="178"/>
    </location>
</feature>
<feature type="region of interest" description="Disordered" evidence="2">
    <location>
        <begin position="503"/>
        <end position="565"/>
    </location>
</feature>
<proteinExistence type="predicted"/>
<feature type="compositionally biased region" description="Polar residues" evidence="2">
    <location>
        <begin position="607"/>
        <end position="619"/>
    </location>
</feature>
<feature type="region of interest" description="Disordered" evidence="2">
    <location>
        <begin position="1"/>
        <end position="112"/>
    </location>
</feature>
<reference evidence="3" key="1">
    <citation type="journal article" date="2020" name="Stud. Mycol.">
        <title>101 Dothideomycetes genomes: a test case for predicting lifestyles and emergence of pathogens.</title>
        <authorList>
            <person name="Haridas S."/>
            <person name="Albert R."/>
            <person name="Binder M."/>
            <person name="Bloem J."/>
            <person name="Labutti K."/>
            <person name="Salamov A."/>
            <person name="Andreopoulos B."/>
            <person name="Baker S."/>
            <person name="Barry K."/>
            <person name="Bills G."/>
            <person name="Bluhm B."/>
            <person name="Cannon C."/>
            <person name="Castanera R."/>
            <person name="Culley D."/>
            <person name="Daum C."/>
            <person name="Ezra D."/>
            <person name="Gonzalez J."/>
            <person name="Henrissat B."/>
            <person name="Kuo A."/>
            <person name="Liang C."/>
            <person name="Lipzen A."/>
            <person name="Lutzoni F."/>
            <person name="Magnuson J."/>
            <person name="Mondo S."/>
            <person name="Nolan M."/>
            <person name="Ohm R."/>
            <person name="Pangilinan J."/>
            <person name="Park H.-J."/>
            <person name="Ramirez L."/>
            <person name="Alfaro M."/>
            <person name="Sun H."/>
            <person name="Tritt A."/>
            <person name="Yoshinaga Y."/>
            <person name="Zwiers L.-H."/>
            <person name="Turgeon B."/>
            <person name="Goodwin S."/>
            <person name="Spatafora J."/>
            <person name="Crous P."/>
            <person name="Grigoriev I."/>
        </authorList>
    </citation>
    <scope>NUCLEOTIDE SEQUENCE</scope>
    <source>
        <strain evidence="3">CBS 116435</strain>
    </source>
</reference>
<dbReference type="GO" id="GO:0007623">
    <property type="term" value="P:circadian rhythm"/>
    <property type="evidence" value="ECO:0007669"/>
    <property type="project" value="InterPro"/>
</dbReference>
<dbReference type="GO" id="GO:0005737">
    <property type="term" value="C:cytoplasm"/>
    <property type="evidence" value="ECO:0007669"/>
    <property type="project" value="InterPro"/>
</dbReference>
<feature type="compositionally biased region" description="Basic and acidic residues" evidence="2">
    <location>
        <begin position="408"/>
        <end position="422"/>
    </location>
</feature>
<dbReference type="Pfam" id="PF09421">
    <property type="entry name" value="FRQ"/>
    <property type="match status" value="2"/>
</dbReference>
<gene>
    <name evidence="3" type="ORF">K431DRAFT_202651</name>
</gene>
<comment type="caution">
    <text evidence="3">The sequence shown here is derived from an EMBL/GenBank/DDBJ whole genome shotgun (WGS) entry which is preliminary data.</text>
</comment>
<feature type="compositionally biased region" description="Basic and acidic residues" evidence="2">
    <location>
        <begin position="891"/>
        <end position="906"/>
    </location>
</feature>
<feature type="compositionally biased region" description="Low complexity" evidence="2">
    <location>
        <begin position="44"/>
        <end position="55"/>
    </location>
</feature>
<dbReference type="InterPro" id="IPR018554">
    <property type="entry name" value="FRQ"/>
</dbReference>
<dbReference type="OrthoDB" id="2536795at2759"/>
<protein>
    <recommendedName>
        <fullName evidence="5">Frequency clock protein</fullName>
    </recommendedName>
</protein>
<evidence type="ECO:0000256" key="2">
    <source>
        <dbReference type="SAM" id="MobiDB-lite"/>
    </source>
</evidence>
<feature type="compositionally biased region" description="Acidic residues" evidence="2">
    <location>
        <begin position="819"/>
        <end position="831"/>
    </location>
</feature>
<feature type="region of interest" description="Disordered" evidence="2">
    <location>
        <begin position="807"/>
        <end position="935"/>
    </location>
</feature>
<accession>A0A9P4Q3U6</accession>
<keyword evidence="4" id="KW-1185">Reference proteome</keyword>
<feature type="non-terminal residue" evidence="3">
    <location>
        <position position="935"/>
    </location>
</feature>
<dbReference type="EMBL" id="MU003803">
    <property type="protein sequence ID" value="KAF2720093.1"/>
    <property type="molecule type" value="Genomic_DNA"/>
</dbReference>
<evidence type="ECO:0000256" key="1">
    <source>
        <dbReference type="SAM" id="Coils"/>
    </source>
</evidence>
<keyword evidence="1" id="KW-0175">Coiled coil</keyword>
<feature type="compositionally biased region" description="Acidic residues" evidence="2">
    <location>
        <begin position="581"/>
        <end position="593"/>
    </location>
</feature>
<organism evidence="3 4">
    <name type="scientific">Polychaeton citri CBS 116435</name>
    <dbReference type="NCBI Taxonomy" id="1314669"/>
    <lineage>
        <taxon>Eukaryota</taxon>
        <taxon>Fungi</taxon>
        <taxon>Dikarya</taxon>
        <taxon>Ascomycota</taxon>
        <taxon>Pezizomycotina</taxon>
        <taxon>Dothideomycetes</taxon>
        <taxon>Dothideomycetidae</taxon>
        <taxon>Capnodiales</taxon>
        <taxon>Capnodiaceae</taxon>
        <taxon>Polychaeton</taxon>
    </lineage>
</organism>
<feature type="compositionally biased region" description="Polar residues" evidence="2">
    <location>
        <begin position="505"/>
        <end position="520"/>
    </location>
</feature>
<name>A0A9P4Q3U6_9PEZI</name>
<evidence type="ECO:0008006" key="5">
    <source>
        <dbReference type="Google" id="ProtNLM"/>
    </source>
</evidence>
<sequence length="935" mass="102362">HPRRPPAHRSVSLLHSPKSRPQRNSDSSNESDTQARHHLRRSKSSYSSPSSLQPLGGKGSSGESSNADKWFEKSNNEPTGSRQGFADNEPPFFMHNSSSEDTPPDQRQAMQQQTLRRFLNHPDKAVTLPLKTGLLPMATDGSSTEDFRSVIDDLTIQNKKLKRRLKKYEKLHDSHLKDEKLFEVRIHGLPPDKKHELEDTLRKFAAGLSAQPISDYASNAAYMGLLPTLPRTKTASSQASIYNADSAYASMSASGQGSSGNDIKNAPVRPSAKAMHQNIHSYLHHIPEGLLPQQTPTQMTERSKKKLVIRRLEQIFAGKGAFGAHQQMLQQQEVSNIAAHADRTEQEASGVSAQREGYREAMIMNREAEDPLDPATMKKIAQETAAQADAVKATSKVNQTDFASDSKQSPEQRPTRPLDLDPHRAQVPAENIWYIRHLGFSPPEAGSQEPPEDGHGWIYLNLLINMAQLHTLNVTAEFVRKALQENRSKFELSHDCRKVRWKGGTNVTQTSSTEGGSSYDRTGDDTPEGASPRKRAKLAHGSNTAADARPALPHRINSAHRTQPENKLIYTPLFFHKDGADGDDSSSDMEDDSMSSPFPPPIGGDSSGMTSSGIRTTSIKPRKQEDGPIIFYNNARFITDLSGDREPGSQQNVPPYRPVSLMPVGMPTEPEQPAYESEKRGPLYNAKNLPEPMDLHDNPIPPELELSFPYPSPAKSGESHVIDPLHLEVSGIGGVSPADNFIIVVDGQIAEVEGKLVPNVTRPRNAGELGDKVASVLQSNGFTRQTTPAVEYNMLDARVKRLRPSHLPPALSYMPLTESTEEGDSDIDDEMSIAPESLGDFPPSTAPQAIEVPYTASEDEDNENDSDDEDQEEDGDDDDSDGSVDLLAAAREADPDAIREKEREYDANLAERLAEEIPAGSSAATAGGGSGFASP</sequence>
<feature type="compositionally biased region" description="Polar residues" evidence="2">
    <location>
        <begin position="22"/>
        <end position="32"/>
    </location>
</feature>
<feature type="region of interest" description="Disordered" evidence="2">
    <location>
        <begin position="389"/>
        <end position="422"/>
    </location>
</feature>
<feature type="region of interest" description="Disordered" evidence="2">
    <location>
        <begin position="579"/>
        <end position="622"/>
    </location>
</feature>